<evidence type="ECO:0000259" key="16">
    <source>
        <dbReference type="PROSITE" id="PS50885"/>
    </source>
</evidence>
<comment type="subcellular location">
    <subcellularLocation>
        <location evidence="2">Cell membrane</location>
        <topology evidence="2">Multi-pass membrane protein</topology>
    </subcellularLocation>
</comment>
<evidence type="ECO:0000256" key="3">
    <source>
        <dbReference type="ARBA" id="ARBA00012438"/>
    </source>
</evidence>
<keyword evidence="13 14" id="KW-0472">Membrane</keyword>
<evidence type="ECO:0000256" key="10">
    <source>
        <dbReference type="ARBA" id="ARBA00022840"/>
    </source>
</evidence>
<keyword evidence="6" id="KW-0808">Transferase</keyword>
<feature type="domain" description="Histidine kinase" evidence="15">
    <location>
        <begin position="395"/>
        <end position="644"/>
    </location>
</feature>
<evidence type="ECO:0000256" key="14">
    <source>
        <dbReference type="SAM" id="Phobius"/>
    </source>
</evidence>
<dbReference type="Proteomes" id="UP000187439">
    <property type="component" value="Unassembled WGS sequence"/>
</dbReference>
<comment type="caution">
    <text evidence="17">The sequence shown here is derived from an EMBL/GenBank/DDBJ whole genome shotgun (WGS) entry which is preliminary data.</text>
</comment>
<keyword evidence="7 14" id="KW-0812">Transmembrane</keyword>
<dbReference type="Gene3D" id="3.30.565.10">
    <property type="entry name" value="Histidine kinase-like ATPase, C-terminal domain"/>
    <property type="match status" value="1"/>
</dbReference>
<dbReference type="Gene3D" id="6.10.340.10">
    <property type="match status" value="1"/>
</dbReference>
<evidence type="ECO:0000256" key="5">
    <source>
        <dbReference type="ARBA" id="ARBA00022553"/>
    </source>
</evidence>
<dbReference type="Pfam" id="PF02518">
    <property type="entry name" value="HATPase_c"/>
    <property type="match status" value="1"/>
</dbReference>
<gene>
    <name evidence="17" type="ORF">BSK52_01715</name>
</gene>
<dbReference type="PROSITE" id="PS50109">
    <property type="entry name" value="HIS_KIN"/>
    <property type="match status" value="1"/>
</dbReference>
<dbReference type="InterPro" id="IPR036890">
    <property type="entry name" value="HATPase_C_sf"/>
</dbReference>
<dbReference type="InterPro" id="IPR003594">
    <property type="entry name" value="HATPase_dom"/>
</dbReference>
<dbReference type="InterPro" id="IPR010559">
    <property type="entry name" value="Sig_transdc_His_kin_internal"/>
</dbReference>
<evidence type="ECO:0000256" key="9">
    <source>
        <dbReference type="ARBA" id="ARBA00022777"/>
    </source>
</evidence>
<dbReference type="InterPro" id="IPR003660">
    <property type="entry name" value="HAMP_dom"/>
</dbReference>
<evidence type="ECO:0000256" key="6">
    <source>
        <dbReference type="ARBA" id="ARBA00022679"/>
    </source>
</evidence>
<keyword evidence="9 17" id="KW-0418">Kinase</keyword>
<dbReference type="EC" id="2.7.13.3" evidence="3"/>
<dbReference type="EMBL" id="MPTC01000001">
    <property type="protein sequence ID" value="OMD44272.1"/>
    <property type="molecule type" value="Genomic_DNA"/>
</dbReference>
<dbReference type="InterPro" id="IPR050640">
    <property type="entry name" value="Bact_2-comp_sensor_kinase"/>
</dbReference>
<dbReference type="CDD" id="cd06225">
    <property type="entry name" value="HAMP"/>
    <property type="match status" value="1"/>
</dbReference>
<protein>
    <recommendedName>
        <fullName evidence="3">histidine kinase</fullName>
        <ecNumber evidence="3">2.7.13.3</ecNumber>
    </recommendedName>
</protein>
<feature type="transmembrane region" description="Helical" evidence="14">
    <location>
        <begin position="339"/>
        <end position="363"/>
    </location>
</feature>
<dbReference type="PANTHER" id="PTHR34220">
    <property type="entry name" value="SENSOR HISTIDINE KINASE YPDA"/>
    <property type="match status" value="1"/>
</dbReference>
<keyword evidence="5" id="KW-0597">Phosphoprotein</keyword>
<feature type="transmembrane region" description="Helical" evidence="14">
    <location>
        <begin position="44"/>
        <end position="64"/>
    </location>
</feature>
<keyword evidence="12" id="KW-0902">Two-component regulatory system</keyword>
<sequence>MLSIHDISEVNVEEVKRENLRERSRDIWNSFLYWWGRRSLQSRLIAAYVFIIIGPCLLVSVYFYESINNTYFRDAVEKNEYLLQMEKLHIHNQIEAMERAAQMAYSDSDVKDFLANETEPMLEDLVDFNTNAYVNMTRIQFNNPNIEHLRLYSKSKTMHEIWPILFREERVSSEPWYQKAQQLEGQEYWSFQRSDPDLMQRYLGAPTESLPKVSLLREMSRPAGNHIGMVQVDMMLNRFTPKTYTDVRDNQTQMFLVDGELQLFTRPDQSFLQDNEEMASVITERYKTFKATGEWDSSYTANGKSYLLINTPLERIDAYLLNVVSTEGVLKDISRTRNFIIGANIGFIILLTLIAYVMNAFILKNLRRLTETMKSVRRGEAYSGITIQGGGEVGELAHHFSKLMNTINTLVAQAVSKQALSKEAELRTLHNQIDAHFLYNTLENIKMLAEIENQRTISDALTSLGGMMRYNFKWSGEYVKLRDEVRHIENYIEVMNIRFEYPVKLVLHIEPRYLELEVLKMSLQPIVENSVKHAWNGEKENLEDPNIHIHISETEGDISIELRDNGIGLTPERLVALNEAIYAKDECCDSSCEQKKDVNRRAGGIGLRNVHQRLQIFYGEEYGLVVQSEAGSWTMVRLTLPKVLLTGEKQP</sequence>
<evidence type="ECO:0000259" key="15">
    <source>
        <dbReference type="PROSITE" id="PS50109"/>
    </source>
</evidence>
<dbReference type="GO" id="GO:0005524">
    <property type="term" value="F:ATP binding"/>
    <property type="evidence" value="ECO:0007669"/>
    <property type="project" value="UniProtKB-KW"/>
</dbReference>
<evidence type="ECO:0000256" key="12">
    <source>
        <dbReference type="ARBA" id="ARBA00023012"/>
    </source>
</evidence>
<evidence type="ECO:0000313" key="18">
    <source>
        <dbReference type="Proteomes" id="UP000187439"/>
    </source>
</evidence>
<comment type="catalytic activity">
    <reaction evidence="1">
        <text>ATP + protein L-histidine = ADP + protein N-phospho-L-histidine.</text>
        <dbReference type="EC" id="2.7.13.3"/>
    </reaction>
</comment>
<dbReference type="PANTHER" id="PTHR34220:SF11">
    <property type="entry name" value="SENSOR PROTEIN KINASE HPTS"/>
    <property type="match status" value="1"/>
</dbReference>
<evidence type="ECO:0000256" key="8">
    <source>
        <dbReference type="ARBA" id="ARBA00022741"/>
    </source>
</evidence>
<reference evidence="17 18" key="1">
    <citation type="submission" date="2016-10" db="EMBL/GenBank/DDBJ databases">
        <title>Paenibacillus species isolates.</title>
        <authorList>
            <person name="Beno S.M."/>
        </authorList>
    </citation>
    <scope>NUCLEOTIDE SEQUENCE [LARGE SCALE GENOMIC DNA]</scope>
    <source>
        <strain evidence="17 18">FSL H7-0710</strain>
    </source>
</reference>
<dbReference type="AlphaFoldDB" id="A0A1R0YA71"/>
<dbReference type="RefSeq" id="WP_076116627.1">
    <property type="nucleotide sequence ID" value="NZ_MPTC01000001.1"/>
</dbReference>
<proteinExistence type="predicted"/>
<dbReference type="GO" id="GO:0005886">
    <property type="term" value="C:plasma membrane"/>
    <property type="evidence" value="ECO:0007669"/>
    <property type="project" value="UniProtKB-SubCell"/>
</dbReference>
<dbReference type="Pfam" id="PF06580">
    <property type="entry name" value="His_kinase"/>
    <property type="match status" value="1"/>
</dbReference>
<dbReference type="InterPro" id="IPR005467">
    <property type="entry name" value="His_kinase_dom"/>
</dbReference>
<keyword evidence="8" id="KW-0547">Nucleotide-binding</keyword>
<evidence type="ECO:0000256" key="4">
    <source>
        <dbReference type="ARBA" id="ARBA00022475"/>
    </source>
</evidence>
<dbReference type="GO" id="GO:0000155">
    <property type="term" value="F:phosphorelay sensor kinase activity"/>
    <property type="evidence" value="ECO:0007669"/>
    <property type="project" value="InterPro"/>
</dbReference>
<keyword evidence="4" id="KW-1003">Cell membrane</keyword>
<name>A0A1R0YA71_9BACL</name>
<evidence type="ECO:0000313" key="17">
    <source>
        <dbReference type="EMBL" id="OMD44272.1"/>
    </source>
</evidence>
<keyword evidence="11 14" id="KW-1133">Transmembrane helix</keyword>
<evidence type="ECO:0000256" key="13">
    <source>
        <dbReference type="ARBA" id="ARBA00023136"/>
    </source>
</evidence>
<dbReference type="SUPFAM" id="SSF55874">
    <property type="entry name" value="ATPase domain of HSP90 chaperone/DNA topoisomerase II/histidine kinase"/>
    <property type="match status" value="1"/>
</dbReference>
<evidence type="ECO:0000256" key="7">
    <source>
        <dbReference type="ARBA" id="ARBA00022692"/>
    </source>
</evidence>
<evidence type="ECO:0000256" key="1">
    <source>
        <dbReference type="ARBA" id="ARBA00000085"/>
    </source>
</evidence>
<keyword evidence="10" id="KW-0067">ATP-binding</keyword>
<dbReference type="PROSITE" id="PS50885">
    <property type="entry name" value="HAMP"/>
    <property type="match status" value="1"/>
</dbReference>
<evidence type="ECO:0000256" key="11">
    <source>
        <dbReference type="ARBA" id="ARBA00022989"/>
    </source>
</evidence>
<accession>A0A1R0YA71</accession>
<organism evidence="17 18">
    <name type="scientific">Paenibacillus odorifer</name>
    <dbReference type="NCBI Taxonomy" id="189426"/>
    <lineage>
        <taxon>Bacteria</taxon>
        <taxon>Bacillati</taxon>
        <taxon>Bacillota</taxon>
        <taxon>Bacilli</taxon>
        <taxon>Bacillales</taxon>
        <taxon>Paenibacillaceae</taxon>
        <taxon>Paenibacillus</taxon>
    </lineage>
</organism>
<feature type="domain" description="HAMP" evidence="16">
    <location>
        <begin position="360"/>
        <end position="412"/>
    </location>
</feature>
<evidence type="ECO:0000256" key="2">
    <source>
        <dbReference type="ARBA" id="ARBA00004651"/>
    </source>
</evidence>